<keyword evidence="4" id="KW-1185">Reference proteome</keyword>
<dbReference type="InterPro" id="IPR000868">
    <property type="entry name" value="Isochorismatase-like_dom"/>
</dbReference>
<dbReference type="EMBL" id="JAMTCJ010000003">
    <property type="protein sequence ID" value="MCP2177720.1"/>
    <property type="molecule type" value="Genomic_DNA"/>
</dbReference>
<evidence type="ECO:0000313" key="3">
    <source>
        <dbReference type="EMBL" id="MCP2177720.1"/>
    </source>
</evidence>
<evidence type="ECO:0000313" key="4">
    <source>
        <dbReference type="Proteomes" id="UP001206895"/>
    </source>
</evidence>
<name>A0ABT1HIG0_9NOCA</name>
<comment type="caution">
    <text evidence="3">The sequence shown here is derived from an EMBL/GenBank/DDBJ whole genome shotgun (WGS) entry which is preliminary data.</text>
</comment>
<protein>
    <submittedName>
        <fullName evidence="3">Nicotinamidase-related amidase</fullName>
    </submittedName>
</protein>
<dbReference type="SUPFAM" id="SSF52499">
    <property type="entry name" value="Isochorismatase-like hydrolases"/>
    <property type="match status" value="1"/>
</dbReference>
<dbReference type="Proteomes" id="UP001206895">
    <property type="component" value="Unassembled WGS sequence"/>
</dbReference>
<sequence length="187" mass="20335">MSEWTPRDRSALIVIDVQQGFDDAGWWGRRNNPDCEANVAALVHRWRTLGRPLVFVQHDSDNEASPLHPSNPGNAFKGVVAGSPDLLVHKSVNSSFHGSPDLNAWLTDEGIEQIVICGITTNHCCETTARVGGNLGYDVAFVLDATHTFDRNTPDGEHIDAELLALITATNLHGEFATVVATADLLR</sequence>
<accession>A0ABT1HIG0</accession>
<evidence type="ECO:0000259" key="2">
    <source>
        <dbReference type="Pfam" id="PF00857"/>
    </source>
</evidence>
<dbReference type="CDD" id="cd01014">
    <property type="entry name" value="nicotinamidase_related"/>
    <property type="match status" value="1"/>
</dbReference>
<dbReference type="InterPro" id="IPR050272">
    <property type="entry name" value="Isochorismatase-like_hydrls"/>
</dbReference>
<dbReference type="InterPro" id="IPR036380">
    <property type="entry name" value="Isochorismatase-like_sf"/>
</dbReference>
<dbReference type="Pfam" id="PF00857">
    <property type="entry name" value="Isochorismatase"/>
    <property type="match status" value="1"/>
</dbReference>
<dbReference type="Gene3D" id="3.40.50.850">
    <property type="entry name" value="Isochorismatase-like"/>
    <property type="match status" value="1"/>
</dbReference>
<keyword evidence="1" id="KW-0378">Hydrolase</keyword>
<evidence type="ECO:0000256" key="1">
    <source>
        <dbReference type="ARBA" id="ARBA00022801"/>
    </source>
</evidence>
<reference evidence="3 4" key="1">
    <citation type="submission" date="2022-06" db="EMBL/GenBank/DDBJ databases">
        <title>Genomic Encyclopedia of Archaeal and Bacterial Type Strains, Phase II (KMG-II): from individual species to whole genera.</title>
        <authorList>
            <person name="Goeker M."/>
        </authorList>
    </citation>
    <scope>NUCLEOTIDE SEQUENCE [LARGE SCALE GENOMIC DNA]</scope>
    <source>
        <strain evidence="3 4">DSM 44693</strain>
    </source>
</reference>
<dbReference type="PANTHER" id="PTHR43540:SF1">
    <property type="entry name" value="ISOCHORISMATASE HYDROLASE"/>
    <property type="match status" value="1"/>
</dbReference>
<dbReference type="RefSeq" id="WP_253662606.1">
    <property type="nucleotide sequence ID" value="NZ_BAAAJQ010000001.1"/>
</dbReference>
<dbReference type="PANTHER" id="PTHR43540">
    <property type="entry name" value="PEROXYUREIDOACRYLATE/UREIDOACRYLATE AMIDOHYDROLASE-RELATED"/>
    <property type="match status" value="1"/>
</dbReference>
<feature type="domain" description="Isochorismatase-like" evidence="2">
    <location>
        <begin position="10"/>
        <end position="153"/>
    </location>
</feature>
<organism evidence="3 4">
    <name type="scientific">Williamsia maris</name>
    <dbReference type="NCBI Taxonomy" id="72806"/>
    <lineage>
        <taxon>Bacteria</taxon>
        <taxon>Bacillati</taxon>
        <taxon>Actinomycetota</taxon>
        <taxon>Actinomycetes</taxon>
        <taxon>Mycobacteriales</taxon>
        <taxon>Nocardiaceae</taxon>
        <taxon>Williamsia</taxon>
    </lineage>
</organism>
<gene>
    <name evidence="3" type="ORF">LX13_003548</name>
</gene>
<proteinExistence type="predicted"/>